<feature type="transmembrane region" description="Helical" evidence="7">
    <location>
        <begin position="300"/>
        <end position="321"/>
    </location>
</feature>
<feature type="transmembrane region" description="Helical" evidence="7">
    <location>
        <begin position="162"/>
        <end position="181"/>
    </location>
</feature>
<dbReference type="Proteomes" id="UP000245461">
    <property type="component" value="Unassembled WGS sequence"/>
</dbReference>
<feature type="transmembrane region" description="Helical" evidence="7">
    <location>
        <begin position="193"/>
        <end position="211"/>
    </location>
</feature>
<evidence type="ECO:0000259" key="8">
    <source>
        <dbReference type="PROSITE" id="PS50850"/>
    </source>
</evidence>
<dbReference type="GO" id="GO:0022857">
    <property type="term" value="F:transmembrane transporter activity"/>
    <property type="evidence" value="ECO:0007669"/>
    <property type="project" value="InterPro"/>
</dbReference>
<evidence type="ECO:0000313" key="9">
    <source>
        <dbReference type="EMBL" id="PWR24912.1"/>
    </source>
</evidence>
<keyword evidence="5 7" id="KW-1133">Transmembrane helix</keyword>
<evidence type="ECO:0000256" key="3">
    <source>
        <dbReference type="ARBA" id="ARBA00022475"/>
    </source>
</evidence>
<keyword evidence="3" id="KW-1003">Cell membrane</keyword>
<keyword evidence="6 7" id="KW-0472">Membrane</keyword>
<feature type="transmembrane region" description="Helical" evidence="7">
    <location>
        <begin position="133"/>
        <end position="156"/>
    </location>
</feature>
<evidence type="ECO:0000313" key="10">
    <source>
        <dbReference type="Proteomes" id="UP000245461"/>
    </source>
</evidence>
<comment type="caution">
    <text evidence="9">The sequence shown here is derived from an EMBL/GenBank/DDBJ whole genome shotgun (WGS) entry which is preliminary data.</text>
</comment>
<dbReference type="CDD" id="cd17321">
    <property type="entry name" value="MFS_MMR_MDR_like"/>
    <property type="match status" value="1"/>
</dbReference>
<evidence type="ECO:0000256" key="7">
    <source>
        <dbReference type="SAM" id="Phobius"/>
    </source>
</evidence>
<protein>
    <submittedName>
        <fullName evidence="9">MFS transporter</fullName>
    </submittedName>
</protein>
<dbReference type="SUPFAM" id="SSF103473">
    <property type="entry name" value="MFS general substrate transporter"/>
    <property type="match status" value="1"/>
</dbReference>
<dbReference type="PANTHER" id="PTHR42718">
    <property type="entry name" value="MAJOR FACILITATOR SUPERFAMILY MULTIDRUG TRANSPORTER MFSC"/>
    <property type="match status" value="1"/>
</dbReference>
<keyword evidence="10" id="KW-1185">Reference proteome</keyword>
<dbReference type="InterPro" id="IPR020846">
    <property type="entry name" value="MFS_dom"/>
</dbReference>
<accession>A0A317EE78</accession>
<name>A0A317EE78_9PROT</name>
<comment type="subcellular location">
    <subcellularLocation>
        <location evidence="1">Cell membrane</location>
        <topology evidence="1">Multi-pass membrane protein</topology>
    </subcellularLocation>
</comment>
<feature type="transmembrane region" description="Helical" evidence="7">
    <location>
        <begin position="456"/>
        <end position="476"/>
    </location>
</feature>
<feature type="domain" description="Major facilitator superfamily (MFS) profile" evidence="8">
    <location>
        <begin position="9"/>
        <end position="483"/>
    </location>
</feature>
<evidence type="ECO:0000256" key="4">
    <source>
        <dbReference type="ARBA" id="ARBA00022692"/>
    </source>
</evidence>
<dbReference type="Pfam" id="PF07690">
    <property type="entry name" value="MFS_1"/>
    <property type="match status" value="1"/>
</dbReference>
<dbReference type="InterPro" id="IPR011701">
    <property type="entry name" value="MFS"/>
</dbReference>
<feature type="transmembrane region" description="Helical" evidence="7">
    <location>
        <begin position="43"/>
        <end position="63"/>
    </location>
</feature>
<gene>
    <name evidence="9" type="ORF">DKG74_03850</name>
</gene>
<dbReference type="AlphaFoldDB" id="A0A317EE78"/>
<reference evidence="9 10" key="1">
    <citation type="submission" date="2018-05" db="EMBL/GenBank/DDBJ databases">
        <title>Zavarzinia sp. HR-AS.</title>
        <authorList>
            <person name="Lee Y."/>
            <person name="Jeon C.O."/>
        </authorList>
    </citation>
    <scope>NUCLEOTIDE SEQUENCE [LARGE SCALE GENOMIC DNA]</scope>
    <source>
        <strain evidence="9 10">HR-AS</strain>
    </source>
</reference>
<dbReference type="EMBL" id="QGLE01000002">
    <property type="protein sequence ID" value="PWR24912.1"/>
    <property type="molecule type" value="Genomic_DNA"/>
</dbReference>
<dbReference type="OrthoDB" id="9807274at2"/>
<dbReference type="PANTHER" id="PTHR42718:SF47">
    <property type="entry name" value="METHYL VIOLOGEN RESISTANCE PROTEIN SMVA"/>
    <property type="match status" value="1"/>
</dbReference>
<dbReference type="Gene3D" id="1.20.1720.10">
    <property type="entry name" value="Multidrug resistance protein D"/>
    <property type="match status" value="1"/>
</dbReference>
<dbReference type="GO" id="GO:0005886">
    <property type="term" value="C:plasma membrane"/>
    <property type="evidence" value="ECO:0007669"/>
    <property type="project" value="UniProtKB-SubCell"/>
</dbReference>
<feature type="transmembrane region" description="Helical" evidence="7">
    <location>
        <begin position="75"/>
        <end position="94"/>
    </location>
</feature>
<keyword evidence="4 7" id="KW-0812">Transmembrane</keyword>
<evidence type="ECO:0000256" key="1">
    <source>
        <dbReference type="ARBA" id="ARBA00004651"/>
    </source>
</evidence>
<dbReference type="PROSITE" id="PS50850">
    <property type="entry name" value="MFS"/>
    <property type="match status" value="1"/>
</dbReference>
<dbReference type="Gene3D" id="1.20.1250.20">
    <property type="entry name" value="MFS general substrate transporter like domains"/>
    <property type="match status" value="1"/>
</dbReference>
<proteinExistence type="predicted"/>
<sequence>MADRSRWLILASVAAAFMPVTIDTTVLYLALPSLTRDLGASGTQVLWIMDIYPLMMAGLVLVTGPLGDRVGQRNLLLAGLGLFGLASLAAAYSWTPALLIGARVLLAFGGSMIIPSTLAIVRRSFTDTKERGIAIGIWGACASAGAAIGPVAGGVILSHFHWGAVFLFNLPILALAALVIAGRLRNSPNRDAAPLHPLAAVIGIAGVLLLVHGIKDLAREGGVGLVSLAALAAGLALLGAFARGQLRSALPMLDLRLFRRPGFAVGVLAAMGPIMLLTGFELTIVQQLQFVDDLSPWDTGLAMTPLAIAAAVAGAATGSILHRTGMRLLALMGLALAAGGYLLLMPAGLGGLIGAMIMIGAGHGFLMSLATATIMGAAPADKAGAAAAIESVSYELGTGLGIALFGSLLGLAYGLGLDHGGPGGGSIGATFAEAAELGGVAGEALRAAGREAFTDAFRLLLGVLAGFALLFGLAIYRLGREKKRLVPA</sequence>
<keyword evidence="2" id="KW-0813">Transport</keyword>
<organism evidence="9 10">
    <name type="scientific">Zavarzinia aquatilis</name>
    <dbReference type="NCBI Taxonomy" id="2211142"/>
    <lineage>
        <taxon>Bacteria</taxon>
        <taxon>Pseudomonadati</taxon>
        <taxon>Pseudomonadota</taxon>
        <taxon>Alphaproteobacteria</taxon>
        <taxon>Rhodospirillales</taxon>
        <taxon>Zavarziniaceae</taxon>
        <taxon>Zavarzinia</taxon>
    </lineage>
</organism>
<dbReference type="PRINTS" id="PR01036">
    <property type="entry name" value="TCRTETB"/>
</dbReference>
<evidence type="ECO:0000256" key="5">
    <source>
        <dbReference type="ARBA" id="ARBA00022989"/>
    </source>
</evidence>
<feature type="transmembrane region" description="Helical" evidence="7">
    <location>
        <begin position="392"/>
        <end position="415"/>
    </location>
</feature>
<feature type="transmembrane region" description="Helical" evidence="7">
    <location>
        <begin position="7"/>
        <end position="31"/>
    </location>
</feature>
<feature type="transmembrane region" description="Helical" evidence="7">
    <location>
        <begin position="355"/>
        <end position="380"/>
    </location>
</feature>
<evidence type="ECO:0000256" key="6">
    <source>
        <dbReference type="ARBA" id="ARBA00023136"/>
    </source>
</evidence>
<feature type="transmembrane region" description="Helical" evidence="7">
    <location>
        <begin position="263"/>
        <end position="280"/>
    </location>
</feature>
<evidence type="ECO:0000256" key="2">
    <source>
        <dbReference type="ARBA" id="ARBA00022448"/>
    </source>
</evidence>
<feature type="transmembrane region" description="Helical" evidence="7">
    <location>
        <begin position="223"/>
        <end position="242"/>
    </location>
</feature>
<dbReference type="InterPro" id="IPR036259">
    <property type="entry name" value="MFS_trans_sf"/>
</dbReference>
<dbReference type="RefSeq" id="WP_109902830.1">
    <property type="nucleotide sequence ID" value="NZ_QGLE01000002.1"/>
</dbReference>
<feature type="transmembrane region" description="Helical" evidence="7">
    <location>
        <begin position="328"/>
        <end position="349"/>
    </location>
</feature>
<feature type="transmembrane region" description="Helical" evidence="7">
    <location>
        <begin position="100"/>
        <end position="121"/>
    </location>
</feature>